<name>A0A821XIG0_9BILA</name>
<dbReference type="EMBL" id="CAJOBP010090054">
    <property type="protein sequence ID" value="CAF4943904.1"/>
    <property type="molecule type" value="Genomic_DNA"/>
</dbReference>
<dbReference type="Proteomes" id="UP000663873">
    <property type="component" value="Unassembled WGS sequence"/>
</dbReference>
<feature type="non-terminal residue" evidence="1">
    <location>
        <position position="1"/>
    </location>
</feature>
<sequence>MTESDTRKSFLISNLLSADTSLETEDDEEETIS</sequence>
<protein>
    <submittedName>
        <fullName evidence="1">Uncharacterized protein</fullName>
    </submittedName>
</protein>
<evidence type="ECO:0000313" key="2">
    <source>
        <dbReference type="Proteomes" id="UP000663873"/>
    </source>
</evidence>
<evidence type="ECO:0000313" key="1">
    <source>
        <dbReference type="EMBL" id="CAF4943904.1"/>
    </source>
</evidence>
<proteinExistence type="predicted"/>
<reference evidence="1" key="1">
    <citation type="submission" date="2021-02" db="EMBL/GenBank/DDBJ databases">
        <authorList>
            <person name="Nowell W R."/>
        </authorList>
    </citation>
    <scope>NUCLEOTIDE SEQUENCE</scope>
</reference>
<dbReference type="AlphaFoldDB" id="A0A821XIG0"/>
<comment type="caution">
    <text evidence="1">The sequence shown here is derived from an EMBL/GenBank/DDBJ whole genome shotgun (WGS) entry which is preliminary data.</text>
</comment>
<accession>A0A821XIG0</accession>
<organism evidence="1 2">
    <name type="scientific">Rotaria socialis</name>
    <dbReference type="NCBI Taxonomy" id="392032"/>
    <lineage>
        <taxon>Eukaryota</taxon>
        <taxon>Metazoa</taxon>
        <taxon>Spiralia</taxon>
        <taxon>Gnathifera</taxon>
        <taxon>Rotifera</taxon>
        <taxon>Eurotatoria</taxon>
        <taxon>Bdelloidea</taxon>
        <taxon>Philodinida</taxon>
        <taxon>Philodinidae</taxon>
        <taxon>Rotaria</taxon>
    </lineage>
</organism>
<keyword evidence="2" id="KW-1185">Reference proteome</keyword>
<gene>
    <name evidence="1" type="ORF">UJA718_LOCUS47452</name>
</gene>